<proteinExistence type="predicted"/>
<evidence type="ECO:0000256" key="1">
    <source>
        <dbReference type="SAM" id="Phobius"/>
    </source>
</evidence>
<dbReference type="AlphaFoldDB" id="A0A2K8KIN7"/>
<accession>A0A2K8KIN7</accession>
<keyword evidence="3" id="KW-1185">Reference proteome</keyword>
<keyword evidence="1" id="KW-0472">Membrane</keyword>
<gene>
    <name evidence="2" type="ORF">SCLAR_v1c12370</name>
</gene>
<feature type="transmembrane region" description="Helical" evidence="1">
    <location>
        <begin position="44"/>
        <end position="64"/>
    </location>
</feature>
<dbReference type="Proteomes" id="UP000231179">
    <property type="component" value="Chromosome"/>
</dbReference>
<feature type="transmembrane region" description="Helical" evidence="1">
    <location>
        <begin position="98"/>
        <end position="116"/>
    </location>
</feature>
<reference evidence="2 3" key="1">
    <citation type="submission" date="2017-11" db="EMBL/GenBank/DDBJ databases">
        <title>Complete genome sequence of Spiroplasma clarkii CN-5 (DSM 19994).</title>
        <authorList>
            <person name="Tsai Y.-M."/>
            <person name="Chang A."/>
            <person name="Lo W.-S."/>
            <person name="Kuo C.-H."/>
        </authorList>
    </citation>
    <scope>NUCLEOTIDE SEQUENCE [LARGE SCALE GENOMIC DNA]</scope>
    <source>
        <strain evidence="2 3">CN-5</strain>
    </source>
</reference>
<dbReference type="EMBL" id="CP024870">
    <property type="protein sequence ID" value="ATX71537.1"/>
    <property type="molecule type" value="Genomic_DNA"/>
</dbReference>
<feature type="transmembrane region" description="Helical" evidence="1">
    <location>
        <begin position="12"/>
        <end position="32"/>
    </location>
</feature>
<evidence type="ECO:0000313" key="3">
    <source>
        <dbReference type="Proteomes" id="UP000231179"/>
    </source>
</evidence>
<evidence type="ECO:0000313" key="2">
    <source>
        <dbReference type="EMBL" id="ATX71537.1"/>
    </source>
</evidence>
<organism evidence="2 3">
    <name type="scientific">Spiroplasma clarkii</name>
    <dbReference type="NCBI Taxonomy" id="2139"/>
    <lineage>
        <taxon>Bacteria</taxon>
        <taxon>Bacillati</taxon>
        <taxon>Mycoplasmatota</taxon>
        <taxon>Mollicutes</taxon>
        <taxon>Entomoplasmatales</taxon>
        <taxon>Spiroplasmataceae</taxon>
        <taxon>Spiroplasma</taxon>
    </lineage>
</organism>
<sequence length="238" mass="27132">MKNFILCKKFLLTTINISSLLYVLVAIAGNINQLFNIRISIFEGYFAAIVSIFLTSAVVIFLIIQTAKVLRIIEQNSLMINILAWQKLNKNIWTISKVLPTLVLFTIIYLSTFFAFNGVNLSFSLDVFVVLAITIAITLILTSAIMYLTVAYLIGRNHIEFLEDEVGLCFLLISSLVIECKKVETQNNVQNKIVENEKIQIYIKIVNEQQIMVINWNKQLRQVINKKATLPPIIPYVI</sequence>
<keyword evidence="1" id="KW-1133">Transmembrane helix</keyword>
<feature type="transmembrane region" description="Helical" evidence="1">
    <location>
        <begin position="128"/>
        <end position="154"/>
    </location>
</feature>
<dbReference type="RefSeq" id="WP_100255067.1">
    <property type="nucleotide sequence ID" value="NZ_CP015819.1"/>
</dbReference>
<protein>
    <submittedName>
        <fullName evidence="2">Uncharacterized protein</fullName>
    </submittedName>
</protein>
<name>A0A2K8KIN7_9MOLU</name>
<keyword evidence="1" id="KW-0812">Transmembrane</keyword>